<proteinExistence type="predicted"/>
<accession>A0A4R4MX93</accession>
<dbReference type="Gene3D" id="3.40.710.10">
    <property type="entry name" value="DD-peptidase/beta-lactamase superfamily"/>
    <property type="match status" value="1"/>
</dbReference>
<dbReference type="OrthoDB" id="9809635at2"/>
<gene>
    <name evidence="2" type="ORF">E1267_33530</name>
</gene>
<organism evidence="2 3">
    <name type="scientific">Nonomuraea longispora</name>
    <dbReference type="NCBI Taxonomy" id="1848320"/>
    <lineage>
        <taxon>Bacteria</taxon>
        <taxon>Bacillati</taxon>
        <taxon>Actinomycetota</taxon>
        <taxon>Actinomycetes</taxon>
        <taxon>Streptosporangiales</taxon>
        <taxon>Streptosporangiaceae</taxon>
        <taxon>Nonomuraea</taxon>
    </lineage>
</organism>
<dbReference type="InterPro" id="IPR001466">
    <property type="entry name" value="Beta-lactam-related"/>
</dbReference>
<dbReference type="SUPFAM" id="SSF56601">
    <property type="entry name" value="beta-lactamase/transpeptidase-like"/>
    <property type="match status" value="1"/>
</dbReference>
<evidence type="ECO:0000313" key="2">
    <source>
        <dbReference type="EMBL" id="TDC00868.1"/>
    </source>
</evidence>
<dbReference type="EMBL" id="SMJZ01000175">
    <property type="protein sequence ID" value="TDC00868.1"/>
    <property type="molecule type" value="Genomic_DNA"/>
</dbReference>
<reference evidence="2 3" key="1">
    <citation type="submission" date="2019-02" db="EMBL/GenBank/DDBJ databases">
        <title>Draft genome sequences of novel Actinobacteria.</title>
        <authorList>
            <person name="Sahin N."/>
            <person name="Ay H."/>
            <person name="Saygin H."/>
        </authorList>
    </citation>
    <scope>NUCLEOTIDE SEQUENCE [LARGE SCALE GENOMIC DNA]</scope>
    <source>
        <strain evidence="2 3">KC201</strain>
    </source>
</reference>
<protein>
    <recommendedName>
        <fullName evidence="1">Beta-lactamase-related domain-containing protein</fullName>
    </recommendedName>
</protein>
<keyword evidence="3" id="KW-1185">Reference proteome</keyword>
<dbReference type="Proteomes" id="UP000295157">
    <property type="component" value="Unassembled WGS sequence"/>
</dbReference>
<feature type="domain" description="Beta-lactamase-related" evidence="1">
    <location>
        <begin position="35"/>
        <end position="120"/>
    </location>
</feature>
<sequence>MCSLNVIFGHGGHAGHCGPVVSTAQPYGPFAVTERFNRRKSIEATVVCTAYLSKQITAACAALLVLQGRPDTESTLARWMPELPAWAASVRVRHLIHHTSGPPDVALDTDQDRTARLANALIEDLTAGRRLCWWSPMDAPMSPHWRRDINMISGPSAIPPVPKPP</sequence>
<dbReference type="InterPro" id="IPR012338">
    <property type="entry name" value="Beta-lactam/transpept-like"/>
</dbReference>
<name>A0A4R4MX93_9ACTN</name>
<dbReference type="Pfam" id="PF00144">
    <property type="entry name" value="Beta-lactamase"/>
    <property type="match status" value="1"/>
</dbReference>
<dbReference type="AlphaFoldDB" id="A0A4R4MX93"/>
<comment type="caution">
    <text evidence="2">The sequence shown here is derived from an EMBL/GenBank/DDBJ whole genome shotgun (WGS) entry which is preliminary data.</text>
</comment>
<evidence type="ECO:0000313" key="3">
    <source>
        <dbReference type="Proteomes" id="UP000295157"/>
    </source>
</evidence>
<evidence type="ECO:0000259" key="1">
    <source>
        <dbReference type="Pfam" id="PF00144"/>
    </source>
</evidence>